<dbReference type="InterPro" id="IPR001370">
    <property type="entry name" value="BIR_rpt"/>
</dbReference>
<dbReference type="CDD" id="cd00022">
    <property type="entry name" value="BIR"/>
    <property type="match status" value="1"/>
</dbReference>
<name>A0A8D1NFT9_PIG</name>
<feature type="region of interest" description="Disordered" evidence="2">
    <location>
        <begin position="180"/>
        <end position="202"/>
    </location>
</feature>
<sequence length="225" mass="25691">MRGLKEISGLGHQVAMFMNLFFLFAENAAQAPDEKISPFADAWLQEMSALLHIDAVEFTKIIEEEQKDQEKMQKAFNSQMRSEAKRLKTFVTYESYSLWTPQEMAAAGFYFTGIKSGVQCFCCRLVLFGTKLYRHLTEDHKKFHPDCVFLLGKDKGNIAKYDMRVKNPENTLRVDDKARYKKRRPDSNPSRTGHFMPKAHPQGSSQLLALSSQVSRTPQCFSCGG</sequence>
<dbReference type="PANTHER" id="PTHR46914">
    <property type="entry name" value="BACULOVIRAL IAP REPEAT-CONTAINING PROTEIN 1"/>
    <property type="match status" value="1"/>
</dbReference>
<proteinExistence type="predicted"/>
<dbReference type="GO" id="GO:0043066">
    <property type="term" value="P:negative regulation of apoptotic process"/>
    <property type="evidence" value="ECO:0007669"/>
    <property type="project" value="InterPro"/>
</dbReference>
<dbReference type="GO" id="GO:0043027">
    <property type="term" value="F:cysteine-type endopeptidase inhibitor activity involved in apoptotic process"/>
    <property type="evidence" value="ECO:0007669"/>
    <property type="project" value="InterPro"/>
</dbReference>
<dbReference type="Proteomes" id="UP000694571">
    <property type="component" value="Unplaced"/>
</dbReference>
<protein>
    <submittedName>
        <fullName evidence="3">Uncharacterized protein</fullName>
    </submittedName>
</protein>
<keyword evidence="1" id="KW-0053">Apoptosis</keyword>
<dbReference type="Pfam" id="PF00653">
    <property type="entry name" value="BIR"/>
    <property type="match status" value="1"/>
</dbReference>
<evidence type="ECO:0000256" key="2">
    <source>
        <dbReference type="SAM" id="MobiDB-lite"/>
    </source>
</evidence>
<dbReference type="GO" id="GO:0006915">
    <property type="term" value="P:apoptotic process"/>
    <property type="evidence" value="ECO:0007669"/>
    <property type="project" value="UniProtKB-KW"/>
</dbReference>
<dbReference type="Gene3D" id="1.10.1170.10">
    <property type="entry name" value="Inhibitor Of Apoptosis Protein (2mihbC-IAP-1), Chain A"/>
    <property type="match status" value="1"/>
</dbReference>
<evidence type="ECO:0000313" key="3">
    <source>
        <dbReference type="Ensembl" id="ENSSSCP00050037241.1"/>
    </source>
</evidence>
<evidence type="ECO:0000256" key="1">
    <source>
        <dbReference type="ARBA" id="ARBA00022703"/>
    </source>
</evidence>
<dbReference type="FunFam" id="1.10.1170.10:FF:000013">
    <property type="entry name" value="Baculoviral IAP repeat-containing protein 1"/>
    <property type="match status" value="1"/>
</dbReference>
<evidence type="ECO:0000313" key="4">
    <source>
        <dbReference type="Proteomes" id="UP000694571"/>
    </source>
</evidence>
<reference evidence="3" key="1">
    <citation type="submission" date="2025-08" db="UniProtKB">
        <authorList>
            <consortium name="Ensembl"/>
        </authorList>
    </citation>
    <scope>IDENTIFICATION</scope>
</reference>
<dbReference type="InterPro" id="IPR028789">
    <property type="entry name" value="Naip"/>
</dbReference>
<dbReference type="PANTHER" id="PTHR46914:SF1">
    <property type="entry name" value="BACULOVIRAL IAP REPEAT-CONTAINING PROTEIN 1"/>
    <property type="match status" value="1"/>
</dbReference>
<dbReference type="SMART" id="SM00238">
    <property type="entry name" value="BIR"/>
    <property type="match status" value="1"/>
</dbReference>
<dbReference type="Ensembl" id="ENSSSCT00050086766.1">
    <property type="protein sequence ID" value="ENSSSCP00050037241.1"/>
    <property type="gene ID" value="ENSSSCG00050063718.1"/>
</dbReference>
<accession>A0A8D1NFT9</accession>
<dbReference type="SUPFAM" id="SSF57924">
    <property type="entry name" value="Inhibitor of apoptosis (IAP) repeat"/>
    <property type="match status" value="1"/>
</dbReference>
<organism evidence="3 4">
    <name type="scientific">Sus scrofa</name>
    <name type="common">Pig</name>
    <dbReference type="NCBI Taxonomy" id="9823"/>
    <lineage>
        <taxon>Eukaryota</taxon>
        <taxon>Metazoa</taxon>
        <taxon>Chordata</taxon>
        <taxon>Craniata</taxon>
        <taxon>Vertebrata</taxon>
        <taxon>Euteleostomi</taxon>
        <taxon>Mammalia</taxon>
        <taxon>Eutheria</taxon>
        <taxon>Laurasiatheria</taxon>
        <taxon>Artiodactyla</taxon>
        <taxon>Suina</taxon>
        <taxon>Suidae</taxon>
        <taxon>Sus</taxon>
    </lineage>
</organism>
<dbReference type="PROSITE" id="PS50143">
    <property type="entry name" value="BIR_REPEAT_2"/>
    <property type="match status" value="1"/>
</dbReference>
<dbReference type="AlphaFoldDB" id="A0A8D1NFT9"/>